<dbReference type="Gene3D" id="2.140.10.10">
    <property type="entry name" value="Quinoprotein alcohol dehydrogenase-like superfamily"/>
    <property type="match status" value="1"/>
</dbReference>
<dbReference type="Proteomes" id="UP001168338">
    <property type="component" value="Unassembled WGS sequence"/>
</dbReference>
<dbReference type="InterPro" id="IPR018391">
    <property type="entry name" value="PQQ_b-propeller_rpt"/>
</dbReference>
<dbReference type="SMART" id="SM00564">
    <property type="entry name" value="PQQ"/>
    <property type="match status" value="6"/>
</dbReference>
<evidence type="ECO:0000256" key="2">
    <source>
        <dbReference type="ARBA" id="ARBA00008156"/>
    </source>
</evidence>
<feature type="transmembrane region" description="Helical" evidence="4">
    <location>
        <begin position="45"/>
        <end position="62"/>
    </location>
</feature>
<sequence length="834" mass="88805">MRGPGGRTAWETNRTFLRRRAICRLCCRNTYHSHATSWRRMYKNVRILGVLVLLALFIPMAGCAQENATGNATEAVPPEVIEYATDWPLPNYDYNNSRATMDSAIDADTVNDLGTAWTFAIPATGTFGAASSNPIVMGETVYFQDLNASVFALDLGNGSVIWEQPYDNASVAGPNGPAVGWGKVFVAKDPFSMAALNATTGEEIWAQKLVLKTNETGTLIGEGIDIQPSVYDGLVLTSTVPGTGDVFYEPGSIGVIYALDQETGEVAWNFSTVDSPDLWGNPDVNSGGGCWYSPAVDTERSVTYWGVGNPAPWPGTEEWPNGTSRPGPNLYTNSILALGAENGSLNWYTQTVPHDLFDYDLQIPPILTNASVAGEEQDLVIGAGKMGRVYAFNRDSGSLLWVAVVGEHQNDQIAGIPPNETVTVYPGYFGGVETPMAYADGVVFVPSLDLFANYTSTQVGGQEPFNESVGRLTAIEVETGKILWDKELASPNFGGATVVNDLVFTATFDGTILACDRATGDEVWNMTAPAGINAWPAVANDTIVWPAGAGDEPVLLALRLGAAGGNVTMPQNVTGNQTANQTQNMTQNQTMNQTAGMDNMTMNQTTGNVTGMPNVTITMPENGSGVSAGNVTVAIEVANFSLVDSLGQSAVTGEGHVHYYMDVEPLPTQQGSPAVPENGSYAVSTNTSYTWENVTAGNHTFAVQLVNNDHTPLDPPVTAAVNVTANQTAENVTENQTMQENVTVGLTAENIAFNTSTITVPAGAAVTMDFTNLDNVPHNFAAYETAEASDAIFVGEVIGQGEITYTFTAPETPGTYFFRCDVHPVAMTGDFIVE</sequence>
<reference evidence="7" key="1">
    <citation type="submission" date="2019-05" db="EMBL/GenBank/DDBJ databases">
        <title>Methanoculleus sp. FWC-SCC1, a methanogenic archaeon isolated from deep marine cold seep.</title>
        <authorList>
            <person name="Chen Y.-W."/>
            <person name="Chen S.-C."/>
            <person name="Teng N.-H."/>
            <person name="Lai M.-C."/>
        </authorList>
    </citation>
    <scope>NUCLEOTIDE SEQUENCE</scope>
    <source>
        <strain evidence="7">FWC-SCC1</strain>
    </source>
</reference>
<keyword evidence="3" id="KW-0560">Oxidoreductase</keyword>
<organism evidence="7 8">
    <name type="scientific">Methanoculleus frigidifontis</name>
    <dbReference type="NCBI Taxonomy" id="2584085"/>
    <lineage>
        <taxon>Archaea</taxon>
        <taxon>Methanobacteriati</taxon>
        <taxon>Methanobacteriota</taxon>
        <taxon>Stenosarchaea group</taxon>
        <taxon>Methanomicrobia</taxon>
        <taxon>Methanomicrobiales</taxon>
        <taxon>Methanomicrobiaceae</taxon>
        <taxon>Methanoculleus</taxon>
    </lineage>
</organism>
<name>A0ABT8M810_9EURY</name>
<dbReference type="SUPFAM" id="SSF49503">
    <property type="entry name" value="Cupredoxins"/>
    <property type="match status" value="1"/>
</dbReference>
<evidence type="ECO:0000256" key="1">
    <source>
        <dbReference type="ARBA" id="ARBA00001931"/>
    </source>
</evidence>
<evidence type="ECO:0000256" key="3">
    <source>
        <dbReference type="ARBA" id="ARBA00023002"/>
    </source>
</evidence>
<proteinExistence type="inferred from homology"/>
<feature type="domain" description="Pyrrolo-quinoline quinone repeat" evidence="5">
    <location>
        <begin position="87"/>
        <end position="401"/>
    </location>
</feature>
<dbReference type="Pfam" id="PF13473">
    <property type="entry name" value="Cupredoxin_1"/>
    <property type="match status" value="1"/>
</dbReference>
<dbReference type="InterPro" id="IPR028096">
    <property type="entry name" value="EfeO_Cupredoxin"/>
</dbReference>
<protein>
    <recommendedName>
        <fullName evidence="9">PQQ-binding-like beta-propeller repeat protein</fullName>
    </recommendedName>
</protein>
<keyword evidence="4" id="KW-0812">Transmembrane</keyword>
<dbReference type="Gene3D" id="2.60.40.420">
    <property type="entry name" value="Cupredoxins - blue copper proteins"/>
    <property type="match status" value="1"/>
</dbReference>
<evidence type="ECO:0000313" key="8">
    <source>
        <dbReference type="Proteomes" id="UP001168338"/>
    </source>
</evidence>
<dbReference type="InterPro" id="IPR011047">
    <property type="entry name" value="Quinoprotein_ADH-like_sf"/>
</dbReference>
<dbReference type="Pfam" id="PF01011">
    <property type="entry name" value="PQQ"/>
    <property type="match status" value="1"/>
</dbReference>
<comment type="cofactor">
    <cofactor evidence="1">
        <name>pyrroloquinoline quinone</name>
        <dbReference type="ChEBI" id="CHEBI:58442"/>
    </cofactor>
</comment>
<dbReference type="PANTHER" id="PTHR32303:SF10">
    <property type="entry name" value="OUTER MEMBRANE PROTEIN ASSEMBLY FACTOR BAMB"/>
    <property type="match status" value="1"/>
</dbReference>
<keyword evidence="8" id="KW-1185">Reference proteome</keyword>
<keyword evidence="4" id="KW-0472">Membrane</keyword>
<evidence type="ECO:0000259" key="6">
    <source>
        <dbReference type="Pfam" id="PF13473"/>
    </source>
</evidence>
<dbReference type="InterPro" id="IPR008972">
    <property type="entry name" value="Cupredoxin"/>
</dbReference>
<evidence type="ECO:0000259" key="5">
    <source>
        <dbReference type="Pfam" id="PF01011"/>
    </source>
</evidence>
<accession>A0ABT8M810</accession>
<feature type="domain" description="EfeO-type cupredoxin-like" evidence="6">
    <location>
        <begin position="736"/>
        <end position="833"/>
    </location>
</feature>
<evidence type="ECO:0000256" key="4">
    <source>
        <dbReference type="SAM" id="Phobius"/>
    </source>
</evidence>
<dbReference type="PANTHER" id="PTHR32303">
    <property type="entry name" value="QUINOPROTEIN ALCOHOL DEHYDROGENASE (CYTOCHROME C)"/>
    <property type="match status" value="1"/>
</dbReference>
<dbReference type="EMBL" id="VCYH01000002">
    <property type="protein sequence ID" value="MDN7024071.1"/>
    <property type="molecule type" value="Genomic_DNA"/>
</dbReference>
<evidence type="ECO:0000313" key="7">
    <source>
        <dbReference type="EMBL" id="MDN7024071.1"/>
    </source>
</evidence>
<dbReference type="SUPFAM" id="SSF50998">
    <property type="entry name" value="Quinoprotein alcohol dehydrogenase-like"/>
    <property type="match status" value="1"/>
</dbReference>
<comment type="caution">
    <text evidence="7">The sequence shown here is derived from an EMBL/GenBank/DDBJ whole genome shotgun (WGS) entry which is preliminary data.</text>
</comment>
<comment type="similarity">
    <text evidence="2">Belongs to the bacterial PQQ dehydrogenase family.</text>
</comment>
<keyword evidence="4" id="KW-1133">Transmembrane helix</keyword>
<gene>
    <name evidence="7" type="ORF">FGU65_04055</name>
</gene>
<dbReference type="InterPro" id="IPR002372">
    <property type="entry name" value="PQQ_rpt_dom"/>
</dbReference>
<evidence type="ECO:0008006" key="9">
    <source>
        <dbReference type="Google" id="ProtNLM"/>
    </source>
</evidence>